<evidence type="ECO:0000256" key="3">
    <source>
        <dbReference type="SAM" id="MobiDB-lite"/>
    </source>
</evidence>
<keyword evidence="2" id="KW-0736">Signalosome</keyword>
<reference evidence="5 6" key="1">
    <citation type="submission" date="2019-02" db="EMBL/GenBank/DDBJ databases">
        <title>Genome sequencing of the rare red list fungi Dentipellis fragilis.</title>
        <authorList>
            <person name="Buettner E."/>
            <person name="Kellner H."/>
        </authorList>
    </citation>
    <scope>NUCLEOTIDE SEQUENCE [LARGE SCALE GENOMIC DNA]</scope>
    <source>
        <strain evidence="5 6">DSM 105465</strain>
    </source>
</reference>
<dbReference type="PROSITE" id="PS50250">
    <property type="entry name" value="PCI"/>
    <property type="match status" value="1"/>
</dbReference>
<dbReference type="InterPro" id="IPR045237">
    <property type="entry name" value="COPS7/eIF3m"/>
</dbReference>
<protein>
    <recommendedName>
        <fullName evidence="4">PCI domain-containing protein</fullName>
    </recommendedName>
</protein>
<dbReference type="OrthoDB" id="10265275at2759"/>
<dbReference type="SMART" id="SM00088">
    <property type="entry name" value="PINT"/>
    <property type="match status" value="1"/>
</dbReference>
<keyword evidence="6" id="KW-1185">Reference proteome</keyword>
<evidence type="ECO:0000259" key="4">
    <source>
        <dbReference type="PROSITE" id="PS50250"/>
    </source>
</evidence>
<dbReference type="PANTHER" id="PTHR15350:SF5">
    <property type="entry name" value="COP9 SIGNALOSOME COMPLEX SUBUNIT 7"/>
    <property type="match status" value="1"/>
</dbReference>
<dbReference type="Pfam" id="PF01399">
    <property type="entry name" value="PCI"/>
    <property type="match status" value="1"/>
</dbReference>
<feature type="domain" description="PCI" evidence="4">
    <location>
        <begin position="1"/>
        <end position="161"/>
    </location>
</feature>
<dbReference type="STRING" id="205917.A0A4Y9ZC54"/>
<dbReference type="AlphaFoldDB" id="A0A4Y9ZC54"/>
<evidence type="ECO:0000256" key="1">
    <source>
        <dbReference type="ARBA" id="ARBA00008482"/>
    </source>
</evidence>
<comment type="caution">
    <text evidence="5">The sequence shown here is derived from an EMBL/GenBank/DDBJ whole genome shotgun (WGS) entry which is preliminary data.</text>
</comment>
<dbReference type="InterPro" id="IPR000717">
    <property type="entry name" value="PCI_dom"/>
</dbReference>
<dbReference type="GO" id="GO:0008180">
    <property type="term" value="C:COP9 signalosome"/>
    <property type="evidence" value="ECO:0007669"/>
    <property type="project" value="UniProtKB-KW"/>
</dbReference>
<dbReference type="Pfam" id="PF22061">
    <property type="entry name" value="CSN7_HB_subdom"/>
    <property type="match status" value="1"/>
</dbReference>
<organism evidence="5 6">
    <name type="scientific">Dentipellis fragilis</name>
    <dbReference type="NCBI Taxonomy" id="205917"/>
    <lineage>
        <taxon>Eukaryota</taxon>
        <taxon>Fungi</taxon>
        <taxon>Dikarya</taxon>
        <taxon>Basidiomycota</taxon>
        <taxon>Agaricomycotina</taxon>
        <taxon>Agaricomycetes</taxon>
        <taxon>Russulales</taxon>
        <taxon>Hericiaceae</taxon>
        <taxon>Dentipellis</taxon>
    </lineage>
</organism>
<accession>A0A4Y9ZC54</accession>
<evidence type="ECO:0000313" key="5">
    <source>
        <dbReference type="EMBL" id="TFY71403.1"/>
    </source>
</evidence>
<evidence type="ECO:0000256" key="2">
    <source>
        <dbReference type="ARBA" id="ARBA00022790"/>
    </source>
</evidence>
<proteinExistence type="inferred from homology"/>
<comment type="similarity">
    <text evidence="1">Belongs to the CSN7/EIF3M family. CSN7 subfamily.</text>
</comment>
<sequence>MDLGTHLASKLEPFVLMSKSAKGAAAAKLVQDATSAHGVYVFWRVARVAKYPGGTSQVEVTYGISGRCQSLFAYRTYQDYLQHRDALPQLSPTQITKLKHLSLVSFAMERRILPYSDLLQALQISTIRELEDLIIDAIYLDILRGKLDQKEQQFEVEYTMGRDLEPDKIGAVLRSLEDWCVRPFSLIPTVLTQRNAMHRSQTTGSVLTTLDNKLSSLSSQSVALALAEEDHTRILTTNLKDILEKQKENKAAGKRGMAGGSAFRKDRDDDMDVDDPAESSKGKNRKYVVPYDSLFTRAASYALQGIAGDGIQAAQQQTQ</sequence>
<name>A0A4Y9ZC54_9AGAM</name>
<dbReference type="Proteomes" id="UP000298327">
    <property type="component" value="Unassembled WGS sequence"/>
</dbReference>
<gene>
    <name evidence="5" type="ORF">EVG20_g1619</name>
</gene>
<evidence type="ECO:0000313" key="6">
    <source>
        <dbReference type="Proteomes" id="UP000298327"/>
    </source>
</evidence>
<dbReference type="PANTHER" id="PTHR15350">
    <property type="entry name" value="COP9 SIGNALOSOME COMPLEX SUBUNIT 7/DENDRITIC CELL PROTEIN GA17"/>
    <property type="match status" value="1"/>
</dbReference>
<dbReference type="EMBL" id="SEOQ01000053">
    <property type="protein sequence ID" value="TFY71403.1"/>
    <property type="molecule type" value="Genomic_DNA"/>
</dbReference>
<feature type="region of interest" description="Disordered" evidence="3">
    <location>
        <begin position="247"/>
        <end position="286"/>
    </location>
</feature>